<reference evidence="8" key="1">
    <citation type="journal article" date="2019" name="Gigascience">
        <title>De novo genome assembly of the endangered Acer yangbiense, a plant species with extremely small populations endemic to Yunnan Province, China.</title>
        <authorList>
            <person name="Yang J."/>
            <person name="Wariss H.M."/>
            <person name="Tao L."/>
            <person name="Zhang R."/>
            <person name="Yun Q."/>
            <person name="Hollingsworth P."/>
            <person name="Dao Z."/>
            <person name="Luo G."/>
            <person name="Guo H."/>
            <person name="Ma Y."/>
            <person name="Sun W."/>
        </authorList>
    </citation>
    <scope>NUCLEOTIDE SEQUENCE [LARGE SCALE GENOMIC DNA]</scope>
    <source>
        <strain evidence="8">cv. Malutang</strain>
    </source>
</reference>
<organism evidence="7 8">
    <name type="scientific">Acer yangbiense</name>
    <dbReference type="NCBI Taxonomy" id="1000413"/>
    <lineage>
        <taxon>Eukaryota</taxon>
        <taxon>Viridiplantae</taxon>
        <taxon>Streptophyta</taxon>
        <taxon>Embryophyta</taxon>
        <taxon>Tracheophyta</taxon>
        <taxon>Spermatophyta</taxon>
        <taxon>Magnoliopsida</taxon>
        <taxon>eudicotyledons</taxon>
        <taxon>Gunneridae</taxon>
        <taxon>Pentapetalae</taxon>
        <taxon>rosids</taxon>
        <taxon>malvids</taxon>
        <taxon>Sapindales</taxon>
        <taxon>Sapindaceae</taxon>
        <taxon>Hippocastanoideae</taxon>
        <taxon>Acereae</taxon>
        <taxon>Acer</taxon>
    </lineage>
</organism>
<evidence type="ECO:0000259" key="4">
    <source>
        <dbReference type="Pfam" id="PF20160"/>
    </source>
</evidence>
<dbReference type="SUPFAM" id="SSF52047">
    <property type="entry name" value="RNI-like"/>
    <property type="match status" value="1"/>
</dbReference>
<evidence type="ECO:0000259" key="5">
    <source>
        <dbReference type="Pfam" id="PF23247"/>
    </source>
</evidence>
<dbReference type="InterPro" id="IPR057135">
    <property type="entry name" value="At4g27190-like_LRR"/>
</dbReference>
<evidence type="ECO:0000313" key="8">
    <source>
        <dbReference type="Proteomes" id="UP000323000"/>
    </source>
</evidence>
<dbReference type="PANTHER" id="PTHR47186">
    <property type="entry name" value="LEUCINE-RICH REPEAT-CONTAINING PROTEIN 57"/>
    <property type="match status" value="1"/>
</dbReference>
<evidence type="ECO:0000256" key="1">
    <source>
        <dbReference type="ARBA" id="ARBA00022614"/>
    </source>
</evidence>
<dbReference type="PANTHER" id="PTHR47186:SF3">
    <property type="entry name" value="OS09G0267800 PROTEIN"/>
    <property type="match status" value="1"/>
</dbReference>
<evidence type="ECO:0000256" key="3">
    <source>
        <dbReference type="SAM" id="MobiDB-lite"/>
    </source>
</evidence>
<comment type="caution">
    <text evidence="7">The sequence shown here is derived from an EMBL/GenBank/DDBJ whole genome shotgun (WGS) entry which is preliminary data.</text>
</comment>
<keyword evidence="2" id="KW-0677">Repeat</keyword>
<feature type="compositionally biased region" description="Basic and acidic residues" evidence="3">
    <location>
        <begin position="686"/>
        <end position="705"/>
    </location>
</feature>
<dbReference type="Pfam" id="PF20160">
    <property type="entry name" value="C-JID"/>
    <property type="match status" value="1"/>
</dbReference>
<gene>
    <name evidence="7" type="ORF">EZV62_008699</name>
</gene>
<feature type="domain" description="Disease resistance protein At4g27190-like leucine-rich repeats" evidence="5">
    <location>
        <begin position="74"/>
        <end position="227"/>
    </location>
</feature>
<accession>A0A5C7IEG7</accession>
<name>A0A5C7IEG7_9ROSI</name>
<evidence type="ECO:0000313" key="7">
    <source>
        <dbReference type="EMBL" id="TXG67424.1"/>
    </source>
</evidence>
<evidence type="ECO:0000259" key="6">
    <source>
        <dbReference type="Pfam" id="PF23598"/>
    </source>
</evidence>
<dbReference type="Pfam" id="PF23598">
    <property type="entry name" value="LRR_14"/>
    <property type="match status" value="1"/>
</dbReference>
<dbReference type="Proteomes" id="UP000323000">
    <property type="component" value="Chromosome 3"/>
</dbReference>
<dbReference type="InterPro" id="IPR055414">
    <property type="entry name" value="LRR_R13L4/SHOC2-like"/>
</dbReference>
<proteinExistence type="predicted"/>
<dbReference type="EMBL" id="VAHF01000003">
    <property type="protein sequence ID" value="TXG67424.1"/>
    <property type="molecule type" value="Genomic_DNA"/>
</dbReference>
<dbReference type="OrthoDB" id="1416801at2759"/>
<feature type="domain" description="C-JID" evidence="4">
    <location>
        <begin position="513"/>
        <end position="667"/>
    </location>
</feature>
<sequence length="732" mass="84152">MSKTSDIHLHPRAFVNMRQLRFLRFFVSNYCENNKRFISHQGLQSVFTHLRYLHWYGCPLKSLESNFHSKNLVILEMRNSNIQELWSGVQHLIRCPDLSGTPNLESLLLGWCDSLIEIPQSIQYLNKLESLDVNGCKSIMSIPDCSGLKSLKELYIQQCSKLKRLPELPNNLKRIELIDFKSLLEIPSSFGHLTNLKSLELHSFESLTSIPDLRGLISLRHVDIIECRELKMLPEFPNNVKGLNLCDNPVDELPSSLEDLCRLEWLDLRDCSRLKCLPSSVCKLKSLRSLNLNNCPKIDKFPDDIGTLESLTEIQAVGTAIREVPSSLKSLRRLSFSRCKVEDGVGLLLPTLSGFNNLYGLDLSDCGITELPDNIGCLTSLVRLRLDRNNFGSIPESIINLSKLEFLDISYCQRIKVLPKFRYWPHISAVNCTSLEELSCPSFHHDIFAVDSPFRSQSLVANFINCLKLNRNLLNNFVNDTLLNIQGIAASVERRFYHQVYKGAPPSVSMYYPGSEIPECFNIQRSGSSINVNLPPNWSNYNFLCFALCVVVSFPDPEHQCGDQHRAYVRRYPKVNYECNIKSKDGDRHVELYRRFVSEDPDPLFQPDSLVWFPCPGPDYIRSNHVIIGFGFRFFRELCDNEFSFQFYAKNAIGSNIEHCKVEKCAVHLMFGLHLETSCECEEEDGPRLEESDKEDEPCPMRLNDECEEENEQHHEESDEEDEPHPKRLKHM</sequence>
<dbReference type="Gene3D" id="3.80.10.10">
    <property type="entry name" value="Ribonuclease Inhibitor"/>
    <property type="match status" value="3"/>
</dbReference>
<feature type="region of interest" description="Disordered" evidence="3">
    <location>
        <begin position="684"/>
        <end position="732"/>
    </location>
</feature>
<feature type="domain" description="Disease resistance R13L4/SHOC-2-like LRR" evidence="6">
    <location>
        <begin position="243"/>
        <end position="334"/>
    </location>
</feature>
<dbReference type="SUPFAM" id="SSF52058">
    <property type="entry name" value="L domain-like"/>
    <property type="match status" value="1"/>
</dbReference>
<dbReference type="AlphaFoldDB" id="A0A5C7IEG7"/>
<keyword evidence="8" id="KW-1185">Reference proteome</keyword>
<keyword evidence="1" id="KW-0433">Leucine-rich repeat</keyword>
<protein>
    <submittedName>
        <fullName evidence="7">Uncharacterized protein</fullName>
    </submittedName>
</protein>
<evidence type="ECO:0000256" key="2">
    <source>
        <dbReference type="ARBA" id="ARBA00022737"/>
    </source>
</evidence>
<dbReference type="Pfam" id="PF23247">
    <property type="entry name" value="LRR_RPS2"/>
    <property type="match status" value="1"/>
</dbReference>
<dbReference type="InterPro" id="IPR045344">
    <property type="entry name" value="C-JID"/>
</dbReference>
<dbReference type="InterPro" id="IPR032675">
    <property type="entry name" value="LRR_dom_sf"/>
</dbReference>